<feature type="domain" description="DUF7580" evidence="4">
    <location>
        <begin position="156"/>
        <end position="485"/>
    </location>
</feature>
<evidence type="ECO:0000313" key="6">
    <source>
        <dbReference type="Proteomes" id="UP000249497"/>
    </source>
</evidence>
<dbReference type="InterPro" id="IPR036852">
    <property type="entry name" value="Peptidase_S8/S53_dom_sf"/>
</dbReference>
<dbReference type="RefSeq" id="XP_025525403.1">
    <property type="nucleotide sequence ID" value="XM_025666285.1"/>
</dbReference>
<dbReference type="Gene3D" id="3.40.50.200">
    <property type="entry name" value="Peptidase S8/S53 domain"/>
    <property type="match status" value="1"/>
</dbReference>
<evidence type="ECO:0000313" key="5">
    <source>
        <dbReference type="EMBL" id="RAH79509.1"/>
    </source>
</evidence>
<reference evidence="5 6" key="1">
    <citation type="submission" date="2018-02" db="EMBL/GenBank/DDBJ databases">
        <title>The genomes of Aspergillus section Nigri reveals drivers in fungal speciation.</title>
        <authorList>
            <consortium name="DOE Joint Genome Institute"/>
            <person name="Vesth T.C."/>
            <person name="Nybo J."/>
            <person name="Theobald S."/>
            <person name="Brandl J."/>
            <person name="Frisvad J.C."/>
            <person name="Nielsen K.F."/>
            <person name="Lyhne E.K."/>
            <person name="Kogle M.E."/>
            <person name="Kuo A."/>
            <person name="Riley R."/>
            <person name="Clum A."/>
            <person name="Nolan M."/>
            <person name="Lipzen A."/>
            <person name="Salamov A."/>
            <person name="Henrissat B."/>
            <person name="Wiebenga A."/>
            <person name="De vries R.P."/>
            <person name="Grigoriev I.V."/>
            <person name="Mortensen U.H."/>
            <person name="Andersen M.R."/>
            <person name="Baker S.E."/>
        </authorList>
    </citation>
    <scope>NUCLEOTIDE SEQUENCE [LARGE SCALE GENOMIC DNA]</scope>
    <source>
        <strain evidence="5 6">CBS 114.51</strain>
    </source>
</reference>
<name>A0A8T8WW25_ASPJA</name>
<evidence type="ECO:0000256" key="2">
    <source>
        <dbReference type="ARBA" id="ARBA00023145"/>
    </source>
</evidence>
<dbReference type="GeneID" id="37169977"/>
<dbReference type="PANTHER" id="PTHR35186:SF4">
    <property type="entry name" value="PRION-INHIBITION AND PROPAGATION HELO DOMAIN-CONTAINING PROTEIN"/>
    <property type="match status" value="1"/>
</dbReference>
<dbReference type="Proteomes" id="UP000249497">
    <property type="component" value="Unassembled WGS sequence"/>
</dbReference>
<dbReference type="GO" id="GO:0006508">
    <property type="term" value="P:proteolysis"/>
    <property type="evidence" value="ECO:0007669"/>
    <property type="project" value="InterPro"/>
</dbReference>
<dbReference type="Pfam" id="PF24476">
    <property type="entry name" value="DUF7580"/>
    <property type="match status" value="1"/>
</dbReference>
<dbReference type="AlphaFoldDB" id="A0A8T8WW25"/>
<dbReference type="OrthoDB" id="4508363at2759"/>
<evidence type="ECO:0000256" key="1">
    <source>
        <dbReference type="ARBA" id="ARBA00022729"/>
    </source>
</evidence>
<proteinExistence type="predicted"/>
<dbReference type="EMBL" id="KZ824813">
    <property type="protein sequence ID" value="RAH79509.1"/>
    <property type="molecule type" value="Genomic_DNA"/>
</dbReference>
<dbReference type="InterPro" id="IPR056002">
    <property type="entry name" value="DUF7580"/>
</dbReference>
<keyword evidence="1" id="KW-0732">Signal</keyword>
<evidence type="ECO:0000259" key="4">
    <source>
        <dbReference type="Pfam" id="PF24476"/>
    </source>
</evidence>
<dbReference type="InterPro" id="IPR000209">
    <property type="entry name" value="Peptidase_S8/S53_dom"/>
</dbReference>
<dbReference type="GO" id="GO:0004252">
    <property type="term" value="F:serine-type endopeptidase activity"/>
    <property type="evidence" value="ECO:0007669"/>
    <property type="project" value="InterPro"/>
</dbReference>
<evidence type="ECO:0000259" key="3">
    <source>
        <dbReference type="Pfam" id="PF00082"/>
    </source>
</evidence>
<keyword evidence="2" id="KW-0865">Zymogen</keyword>
<keyword evidence="6" id="KW-1185">Reference proteome</keyword>
<organism evidence="5 6">
    <name type="scientific">Aspergillus japonicus CBS 114.51</name>
    <dbReference type="NCBI Taxonomy" id="1448312"/>
    <lineage>
        <taxon>Eukaryota</taxon>
        <taxon>Fungi</taxon>
        <taxon>Dikarya</taxon>
        <taxon>Ascomycota</taxon>
        <taxon>Pezizomycotina</taxon>
        <taxon>Eurotiomycetes</taxon>
        <taxon>Eurotiomycetidae</taxon>
        <taxon>Eurotiales</taxon>
        <taxon>Aspergillaceae</taxon>
        <taxon>Aspergillus</taxon>
        <taxon>Aspergillus subgen. Circumdati</taxon>
    </lineage>
</organism>
<feature type="domain" description="Peptidase S8/S53" evidence="3">
    <location>
        <begin position="601"/>
        <end position="805"/>
    </location>
</feature>
<dbReference type="SUPFAM" id="SSF52743">
    <property type="entry name" value="Subtilisin-like"/>
    <property type="match status" value="1"/>
</dbReference>
<accession>A0A8T8WW25</accession>
<dbReference type="PANTHER" id="PTHR35186">
    <property type="entry name" value="ANK_REP_REGION DOMAIN-CONTAINING PROTEIN"/>
    <property type="match status" value="1"/>
</dbReference>
<gene>
    <name evidence="5" type="ORF">BO86DRAFT_149152</name>
</gene>
<sequence>MILSTETSTFAYDVVSQIHTIVLDVSKEAGIKARCNALAAALANVKQYLENSHPSSDEMLDDRTRKLLDNLEKWPNRPSPLPRDKTVYKAQYEILSHISAKKLSVKRGVKSFALTSSVKDWTRFVTFLRSYAKSKAARPGPELSDLESKTSDRSQDDYHVYVRSLYKTLAEHCLCPHDDGRREITVNLRLNNCCSPGEVEGTANFRLFFLDHPHCSDEPGSSQWQDTRICVSRKRMVKMMSKEVSAGNPVVGRPISVDTFCDVITNRNRSQLQLTVTEGGLVLEGPGPLSRDFLLGVASVSLADLIRSVKMTRKSKLFLAYILANALWQFYDSGWMQKEWTKETVHFMFEQDSTTSKGIFINRPFLSARFGGDKTGQEKDPGFRSHQFPNILALGILILEIELGIDIKDHRKPEDFDRNGNPTVNADHIAADEVFTRTEWDELETFVGLTTVIKTCLYPDHFQPFIHDRQELRDAIQRHIVSPLRLCYENAWKDPATASFRPVMTEARPVDEPLPVSPIPTFPASPIPYHSPVPYRPLSHIHPFSLSSPYAMSPSPGLIPDSVMSASARLFSSDDWFQKLDELNYVLRAKPKEKGNIYQPIKVAIIDTGVDENLTQSIKGYKDFVTGQEEHLQDSTGHGTSAIYLVQKVYHMAEIYVARVFQTSQATANTLALMAQAIRHAKNEWKANILIIPSGFQSDDSDLEKAIDEARSDHILIFAAASNYSNFADIAFPGRLYLNLKLLCMFSTDASIRASPSFNPSALDRARYNFAILGENITHPLVSKPLSGTSFSTVIGAGVAARLLDFSRQLGIQDRIRRIDRLSTVEGMSEVFNKMSKEAVDNGYHCIAPWKILPPELDVDDQDPAAKRLRQRTDICETISRALETIYGR</sequence>
<dbReference type="Pfam" id="PF00082">
    <property type="entry name" value="Peptidase_S8"/>
    <property type="match status" value="1"/>
</dbReference>
<protein>
    <submittedName>
        <fullName evidence="5">Subtilisin-like protein</fullName>
    </submittedName>
</protein>